<name>A0ABR2KYQ1_9EUKA</name>
<dbReference type="InterPro" id="IPR045862">
    <property type="entry name" value="Trf4-like"/>
</dbReference>
<proteinExistence type="predicted"/>
<dbReference type="Proteomes" id="UP001470230">
    <property type="component" value="Unassembled WGS sequence"/>
</dbReference>
<gene>
    <name evidence="5" type="ORF">M9Y10_013940</name>
</gene>
<evidence type="ECO:0000313" key="5">
    <source>
        <dbReference type="EMBL" id="KAK8896052.1"/>
    </source>
</evidence>
<reference evidence="5 6" key="1">
    <citation type="submission" date="2024-04" db="EMBL/GenBank/DDBJ databases">
        <title>Tritrichomonas musculus Genome.</title>
        <authorList>
            <person name="Alves-Ferreira E."/>
            <person name="Grigg M."/>
            <person name="Lorenzi H."/>
            <person name="Galac M."/>
        </authorList>
    </citation>
    <scope>NUCLEOTIDE SEQUENCE [LARGE SCALE GENOMIC DNA]</scope>
    <source>
        <strain evidence="5 6">EAF2021</strain>
    </source>
</reference>
<comment type="caution">
    <text evidence="5">The sequence shown here is derived from an EMBL/GenBank/DDBJ whole genome shotgun (WGS) entry which is preliminary data.</text>
</comment>
<dbReference type="CDD" id="cd05402">
    <property type="entry name" value="NT_PAP_TUTase"/>
    <property type="match status" value="1"/>
</dbReference>
<dbReference type="Pfam" id="PF03828">
    <property type="entry name" value="PAP_assoc"/>
    <property type="match status" value="1"/>
</dbReference>
<evidence type="ECO:0000313" key="6">
    <source>
        <dbReference type="Proteomes" id="UP001470230"/>
    </source>
</evidence>
<evidence type="ECO:0000259" key="3">
    <source>
        <dbReference type="Pfam" id="PF03828"/>
    </source>
</evidence>
<dbReference type="Gene3D" id="1.10.1410.10">
    <property type="match status" value="1"/>
</dbReference>
<accession>A0ABR2KYQ1</accession>
<dbReference type="InterPro" id="IPR054708">
    <property type="entry name" value="MTPAP-like_central"/>
</dbReference>
<keyword evidence="2" id="KW-0460">Magnesium</keyword>
<keyword evidence="1" id="KW-0479">Metal-binding</keyword>
<evidence type="ECO:0008006" key="7">
    <source>
        <dbReference type="Google" id="ProtNLM"/>
    </source>
</evidence>
<sequence length="347" mass="39756">MEFFKWVDRVIGQQKVIDFPREGMEYLESNEPPTDSPYYSFHKSLVQFIKKLLPTQYDIKVRQHIIDELCQKIKDILGTMNQSLIVLPSGSCLNGTFLPEADIDLVLFVYPNPCNPVEVMELLMDQLGEFAIDNFQPIPQAKVPVLKFVVKPGIQIDLTIDELRGPLNVNAVRKIFTSYPCLLPAQVFLKCLLHKYKLDQPYIGGISSYTLQLMLLAYIQHKGIPNNITEAIIGICKFYGSEFNFTLTGIDVKGNGRFFSRYQEDCLTLESPTTMKILDPLNPNNTLGHNAFRMNQIRQEMHNVYNSIIEGKGEELLQTFDDVIKSFEEIQNNIKSYAEENLETKPE</sequence>
<feature type="domain" description="PAP-associated" evidence="3">
    <location>
        <begin position="227"/>
        <end position="285"/>
    </location>
</feature>
<organism evidence="5 6">
    <name type="scientific">Tritrichomonas musculus</name>
    <dbReference type="NCBI Taxonomy" id="1915356"/>
    <lineage>
        <taxon>Eukaryota</taxon>
        <taxon>Metamonada</taxon>
        <taxon>Parabasalia</taxon>
        <taxon>Tritrichomonadida</taxon>
        <taxon>Tritrichomonadidae</taxon>
        <taxon>Tritrichomonas</taxon>
    </lineage>
</organism>
<dbReference type="Pfam" id="PF22600">
    <property type="entry name" value="MTPAP-like_central"/>
    <property type="match status" value="1"/>
</dbReference>
<protein>
    <recommendedName>
        <fullName evidence="7">Nucleotidyltransferase domain containing protein</fullName>
    </recommendedName>
</protein>
<evidence type="ECO:0000256" key="1">
    <source>
        <dbReference type="ARBA" id="ARBA00022723"/>
    </source>
</evidence>
<dbReference type="InterPro" id="IPR002058">
    <property type="entry name" value="PAP_assoc"/>
</dbReference>
<dbReference type="SUPFAM" id="SSF81301">
    <property type="entry name" value="Nucleotidyltransferase"/>
    <property type="match status" value="1"/>
</dbReference>
<keyword evidence="6" id="KW-1185">Reference proteome</keyword>
<dbReference type="SUPFAM" id="SSF81631">
    <property type="entry name" value="PAP/OAS1 substrate-binding domain"/>
    <property type="match status" value="1"/>
</dbReference>
<dbReference type="PANTHER" id="PTHR23092">
    <property type="entry name" value="POLY(A) RNA POLYMERASE"/>
    <property type="match status" value="1"/>
</dbReference>
<dbReference type="EMBL" id="JAPFFF010000002">
    <property type="protein sequence ID" value="KAK8896052.1"/>
    <property type="molecule type" value="Genomic_DNA"/>
</dbReference>
<dbReference type="Gene3D" id="3.30.460.10">
    <property type="entry name" value="Beta Polymerase, domain 2"/>
    <property type="match status" value="1"/>
</dbReference>
<evidence type="ECO:0000259" key="4">
    <source>
        <dbReference type="Pfam" id="PF22600"/>
    </source>
</evidence>
<feature type="domain" description="Poly(A) RNA polymerase mitochondrial-like central palm" evidence="4">
    <location>
        <begin position="42"/>
        <end position="165"/>
    </location>
</feature>
<evidence type="ECO:0000256" key="2">
    <source>
        <dbReference type="ARBA" id="ARBA00022842"/>
    </source>
</evidence>
<dbReference type="InterPro" id="IPR043519">
    <property type="entry name" value="NT_sf"/>
</dbReference>
<dbReference type="PANTHER" id="PTHR23092:SF15">
    <property type="entry name" value="INACTIVE NON-CANONICAL POLY(A) RNA POLYMERASE PROTEIN TRF4-2-RELATED"/>
    <property type="match status" value="1"/>
</dbReference>